<evidence type="ECO:0000313" key="1">
    <source>
        <dbReference type="EMBL" id="CAG8512219.1"/>
    </source>
</evidence>
<dbReference type="AlphaFoldDB" id="A0A9N9F6F8"/>
<organism evidence="1 2">
    <name type="scientific">Funneliformis mosseae</name>
    <name type="common">Endomycorrhizal fungus</name>
    <name type="synonym">Glomus mosseae</name>
    <dbReference type="NCBI Taxonomy" id="27381"/>
    <lineage>
        <taxon>Eukaryota</taxon>
        <taxon>Fungi</taxon>
        <taxon>Fungi incertae sedis</taxon>
        <taxon>Mucoromycota</taxon>
        <taxon>Glomeromycotina</taxon>
        <taxon>Glomeromycetes</taxon>
        <taxon>Glomerales</taxon>
        <taxon>Glomeraceae</taxon>
        <taxon>Funneliformis</taxon>
    </lineage>
</organism>
<proteinExistence type="predicted"/>
<keyword evidence="2" id="KW-1185">Reference proteome</keyword>
<gene>
    <name evidence="1" type="ORF">FMOSSE_LOCUS4596</name>
</gene>
<accession>A0A9N9F6F8</accession>
<protein>
    <submittedName>
        <fullName evidence="1">5699_t:CDS:1</fullName>
    </submittedName>
</protein>
<name>A0A9N9F6F8_FUNMO</name>
<sequence>MISAQEVKFAFHTIHIPAGSEWFACSNTAFASYAIKLAGPDSIVDPTQYGGKTVAISNYKATIQGKGFYAYVSDTQRNLNTRSVCGKYGTANELLPITACGKEVVNPLYGQWCLEIFNPYLNDQYVDVVLSFTQSVFVVGSYRKDSNQDEEVKKNDLINFPVNGNNKKRNFRRSNILRLDRSI</sequence>
<dbReference type="EMBL" id="CAJVPP010000790">
    <property type="protein sequence ID" value="CAG8512219.1"/>
    <property type="molecule type" value="Genomic_DNA"/>
</dbReference>
<reference evidence="1" key="1">
    <citation type="submission" date="2021-06" db="EMBL/GenBank/DDBJ databases">
        <authorList>
            <person name="Kallberg Y."/>
            <person name="Tangrot J."/>
            <person name="Rosling A."/>
        </authorList>
    </citation>
    <scope>NUCLEOTIDE SEQUENCE</scope>
    <source>
        <strain evidence="1">87-6 pot B 2015</strain>
    </source>
</reference>
<comment type="caution">
    <text evidence="1">The sequence shown here is derived from an EMBL/GenBank/DDBJ whole genome shotgun (WGS) entry which is preliminary data.</text>
</comment>
<evidence type="ECO:0000313" key="2">
    <source>
        <dbReference type="Proteomes" id="UP000789375"/>
    </source>
</evidence>
<dbReference type="Proteomes" id="UP000789375">
    <property type="component" value="Unassembled WGS sequence"/>
</dbReference>